<reference evidence="9" key="1">
    <citation type="journal article" date="2024" name="Gigascience">
        <title>Chromosome-level genome of the poultry shaft louse Menopon gallinae provides insight into the host-switching and adaptive evolution of parasitic lice.</title>
        <authorList>
            <person name="Xu Y."/>
            <person name="Ma L."/>
            <person name="Liu S."/>
            <person name="Liang Y."/>
            <person name="Liu Q."/>
            <person name="He Z."/>
            <person name="Tian L."/>
            <person name="Duan Y."/>
            <person name="Cai W."/>
            <person name="Li H."/>
            <person name="Song F."/>
        </authorList>
    </citation>
    <scope>NUCLEOTIDE SEQUENCE</scope>
    <source>
        <strain evidence="9">Cailab_2023a</strain>
    </source>
</reference>
<gene>
    <name evidence="9" type="ORF">PYX00_003266</name>
</gene>
<dbReference type="InterPro" id="IPR008858">
    <property type="entry name" value="TROVE_dom"/>
</dbReference>
<dbReference type="PANTHER" id="PTHR14202:SF0">
    <property type="entry name" value="RNA-BINDING PROTEIN RO60"/>
    <property type="match status" value="1"/>
</dbReference>
<dbReference type="AlphaFoldDB" id="A0AAW2I0Z6"/>
<evidence type="ECO:0000256" key="2">
    <source>
        <dbReference type="ARBA" id="ARBA00007814"/>
    </source>
</evidence>
<evidence type="ECO:0000256" key="4">
    <source>
        <dbReference type="ARBA" id="ARBA00022723"/>
    </source>
</evidence>
<dbReference type="Pfam" id="PF05731">
    <property type="entry name" value="TROVE"/>
    <property type="match status" value="1"/>
</dbReference>
<dbReference type="PANTHER" id="PTHR14202">
    <property type="entry name" value="60 KDA RIBONUCLEOPROTEIN SSA/RO"/>
    <property type="match status" value="1"/>
</dbReference>
<dbReference type="EMBL" id="JARGDH010000002">
    <property type="protein sequence ID" value="KAL0275413.1"/>
    <property type="molecule type" value="Genomic_DNA"/>
</dbReference>
<dbReference type="Pfam" id="PF25045">
    <property type="entry name" value="vWA_Ro60"/>
    <property type="match status" value="1"/>
</dbReference>
<dbReference type="GO" id="GO:1990904">
    <property type="term" value="C:ribonucleoprotein complex"/>
    <property type="evidence" value="ECO:0007669"/>
    <property type="project" value="UniProtKB-KW"/>
</dbReference>
<proteinExistence type="inferred from homology"/>
<evidence type="ECO:0000313" key="9">
    <source>
        <dbReference type="EMBL" id="KAL0275413.1"/>
    </source>
</evidence>
<evidence type="ECO:0000256" key="3">
    <source>
        <dbReference type="ARBA" id="ARBA00022490"/>
    </source>
</evidence>
<dbReference type="InterPro" id="IPR056800">
    <property type="entry name" value="vWA_Ro60"/>
</dbReference>
<comment type="subcellular location">
    <subcellularLocation>
        <location evidence="1">Cytoplasm</location>
    </subcellularLocation>
</comment>
<feature type="region of interest" description="Disordered" evidence="7">
    <location>
        <begin position="362"/>
        <end position="381"/>
    </location>
</feature>
<evidence type="ECO:0000256" key="5">
    <source>
        <dbReference type="ARBA" id="ARBA00022884"/>
    </source>
</evidence>
<name>A0AAW2I0Z6_9NEOP</name>
<dbReference type="GO" id="GO:0005737">
    <property type="term" value="C:cytoplasm"/>
    <property type="evidence" value="ECO:0007669"/>
    <property type="project" value="UniProtKB-SubCell"/>
</dbReference>
<organism evidence="9">
    <name type="scientific">Menopon gallinae</name>
    <name type="common">poultry shaft louse</name>
    <dbReference type="NCBI Taxonomy" id="328185"/>
    <lineage>
        <taxon>Eukaryota</taxon>
        <taxon>Metazoa</taxon>
        <taxon>Ecdysozoa</taxon>
        <taxon>Arthropoda</taxon>
        <taxon>Hexapoda</taxon>
        <taxon>Insecta</taxon>
        <taxon>Pterygota</taxon>
        <taxon>Neoptera</taxon>
        <taxon>Paraneoptera</taxon>
        <taxon>Psocodea</taxon>
        <taxon>Troctomorpha</taxon>
        <taxon>Phthiraptera</taxon>
        <taxon>Amblycera</taxon>
        <taxon>Menoponidae</taxon>
        <taxon>Menopon</taxon>
    </lineage>
</organism>
<evidence type="ECO:0000256" key="6">
    <source>
        <dbReference type="ARBA" id="ARBA00023274"/>
    </source>
</evidence>
<dbReference type="GO" id="GO:0046872">
    <property type="term" value="F:metal ion binding"/>
    <property type="evidence" value="ECO:0007669"/>
    <property type="project" value="UniProtKB-KW"/>
</dbReference>
<protein>
    <recommendedName>
        <fullName evidence="8">TROVE domain-containing protein</fullName>
    </recommendedName>
</protein>
<comment type="caution">
    <text evidence="9">The sequence shown here is derived from an EMBL/GenBank/DDBJ whole genome shotgun (WGS) entry which is preliminary data.</text>
</comment>
<dbReference type="GO" id="GO:0003723">
    <property type="term" value="F:RNA binding"/>
    <property type="evidence" value="ECO:0007669"/>
    <property type="project" value="UniProtKB-KW"/>
</dbReference>
<evidence type="ECO:0000256" key="7">
    <source>
        <dbReference type="SAM" id="MobiDB-lite"/>
    </source>
</evidence>
<dbReference type="SUPFAM" id="SSF140864">
    <property type="entry name" value="TROVE domain-like"/>
    <property type="match status" value="1"/>
</dbReference>
<dbReference type="InterPro" id="IPR036465">
    <property type="entry name" value="vWFA_dom_sf"/>
</dbReference>
<dbReference type="Gene3D" id="3.40.50.410">
    <property type="entry name" value="von Willebrand factor, type A domain"/>
    <property type="match status" value="1"/>
</dbReference>
<dbReference type="SUPFAM" id="SSF53300">
    <property type="entry name" value="vWA-like"/>
    <property type="match status" value="1"/>
</dbReference>
<keyword evidence="6" id="KW-0687">Ribonucleoprotein</keyword>
<feature type="domain" description="TROVE" evidence="8">
    <location>
        <begin position="1"/>
        <end position="362"/>
    </location>
</feature>
<dbReference type="InterPro" id="IPR040322">
    <property type="entry name" value="TROVE2"/>
</dbReference>
<keyword evidence="4" id="KW-0479">Metal-binding</keyword>
<evidence type="ECO:0000259" key="8">
    <source>
        <dbReference type="PROSITE" id="PS50988"/>
    </source>
</evidence>
<evidence type="ECO:0000256" key="1">
    <source>
        <dbReference type="ARBA" id="ARBA00004496"/>
    </source>
</evidence>
<comment type="similarity">
    <text evidence="2">Belongs to the Ro 60 kDa family.</text>
</comment>
<keyword evidence="3" id="KW-0963">Cytoplasm</keyword>
<dbReference type="PROSITE" id="PS50988">
    <property type="entry name" value="TROVE"/>
    <property type="match status" value="1"/>
</dbReference>
<keyword evidence="5" id="KW-0694">RNA-binding</keyword>
<dbReference type="InterPro" id="IPR037214">
    <property type="entry name" value="TROVE_dom_sf"/>
</dbReference>
<sequence>MASPEQRLKRFLHYGTEVPSYQPGNRLMSDAYQPTELPCIDAMIANEKASDVVPCIVKAFSDGYSAHPEMLIYALAYCAKQKSNPQLTAAAYKALNTVCTTPESLFLFVKFVKKLSPTKSVWGAGIRKAVKEWYLKKDAKTLAEIVTTRKKYHRWSHKDIMRLIHLKAPDPEKSAIIKYVFYGITTAKKEFADVAEIGEVLNYIQSIDDFKKMTDTQQAVRTLEALHLTLDHVPPSMLKNREIWSVLIGNLPLRVLINNLERLGYLGFLQPESPLVPRVLDALRNERLIAESRLHPAEVFVALKKYEMSSRYVPWNRNTSARKIRLCQDCESVEITRSNGVRTAIITSWLCYENRAVEAAKKRKERNGSGPVTTETTPPPKPNVQILMAMKELFIPTCKLLAPTGLRYMVTLHMKPFGWHGWERCFHGVKLMLLEAGLVTALSLLHADRNVDVYRPFKTDTLTYLPIKLTTDMTVESALGVCMWPQPELPTYNPSSEIDWAKENNKQYDVFISIMARYNKTDSYLINKCLDSYRQSMNVPNAKVIILRLRSQSESAQASVVDHPGVLDIVGFDENVPRIIEAFSRGAF</sequence>
<accession>A0AAW2I0Z6</accession>